<proteinExistence type="predicted"/>
<evidence type="ECO:0000256" key="1">
    <source>
        <dbReference type="SAM" id="Phobius"/>
    </source>
</evidence>
<keyword evidence="1" id="KW-0472">Membrane</keyword>
<sequence length="145" mass="16665">MNTEKIGHWISVIANLGVLVGIIFLIVEINQTNSLMQSEERYNRVLLALAGPDLVVENLHLATALRKRNSEEELSADESQILDAYWTGNFISWQWSWEELDSSDLPVALFSNSLRKGDVRASWERQRAFLKPGFVKFMEDRLVEQ</sequence>
<accession>A0A2A4X4L1</accession>
<organism evidence="2 3">
    <name type="scientific">SAR86 cluster bacterium</name>
    <dbReference type="NCBI Taxonomy" id="2030880"/>
    <lineage>
        <taxon>Bacteria</taxon>
        <taxon>Pseudomonadati</taxon>
        <taxon>Pseudomonadota</taxon>
        <taxon>Gammaproteobacteria</taxon>
        <taxon>SAR86 cluster</taxon>
    </lineage>
</organism>
<protein>
    <submittedName>
        <fullName evidence="2">Uncharacterized protein</fullName>
    </submittedName>
</protein>
<keyword evidence="1" id="KW-0812">Transmembrane</keyword>
<comment type="caution">
    <text evidence="2">The sequence shown here is derived from an EMBL/GenBank/DDBJ whole genome shotgun (WGS) entry which is preliminary data.</text>
</comment>
<dbReference type="EMBL" id="NVUL01000045">
    <property type="protein sequence ID" value="PCI77454.1"/>
    <property type="molecule type" value="Genomic_DNA"/>
</dbReference>
<name>A0A2A4X4L1_9GAMM</name>
<gene>
    <name evidence="2" type="ORF">COB20_08070</name>
</gene>
<feature type="transmembrane region" description="Helical" evidence="1">
    <location>
        <begin position="6"/>
        <end position="27"/>
    </location>
</feature>
<keyword evidence="1" id="KW-1133">Transmembrane helix</keyword>
<reference evidence="3" key="1">
    <citation type="submission" date="2017-08" db="EMBL/GenBank/DDBJ databases">
        <title>A dynamic microbial community with high functional redundancy inhabits the cold, oxic subseafloor aquifer.</title>
        <authorList>
            <person name="Tully B.J."/>
            <person name="Wheat C.G."/>
            <person name="Glazer B.T."/>
            <person name="Huber J.A."/>
        </authorList>
    </citation>
    <scope>NUCLEOTIDE SEQUENCE [LARGE SCALE GENOMIC DNA]</scope>
</reference>
<dbReference type="Proteomes" id="UP000218767">
    <property type="component" value="Unassembled WGS sequence"/>
</dbReference>
<evidence type="ECO:0000313" key="3">
    <source>
        <dbReference type="Proteomes" id="UP000218767"/>
    </source>
</evidence>
<evidence type="ECO:0000313" key="2">
    <source>
        <dbReference type="EMBL" id="PCI77454.1"/>
    </source>
</evidence>
<dbReference type="AlphaFoldDB" id="A0A2A4X4L1"/>